<dbReference type="Proteomes" id="UP001529423">
    <property type="component" value="Unassembled WGS sequence"/>
</dbReference>
<dbReference type="RefSeq" id="WP_289559716.1">
    <property type="nucleotide sequence ID" value="NZ_JAUDEO010000015.1"/>
</dbReference>
<evidence type="ECO:0000313" key="3">
    <source>
        <dbReference type="EMBL" id="MDM8333708.1"/>
    </source>
</evidence>
<reference evidence="3" key="1">
    <citation type="submission" date="2023-06" db="EMBL/GenBank/DDBJ databases">
        <title>Identification and characterization of horizontal gene transfer across gut microbiota members of farm animals based on homology search.</title>
        <authorList>
            <person name="Schwarzerova J."/>
            <person name="Nykrynova M."/>
            <person name="Jureckova K."/>
            <person name="Cejkova D."/>
            <person name="Rychlik I."/>
        </authorList>
    </citation>
    <scope>NUCLEOTIDE SEQUENCE</scope>
    <source>
        <strain evidence="3">105_WCHN</strain>
    </source>
</reference>
<feature type="compositionally biased region" description="Polar residues" evidence="1">
    <location>
        <begin position="214"/>
        <end position="225"/>
    </location>
</feature>
<name>A0ABT7VLU9_9LACO</name>
<keyword evidence="2" id="KW-1133">Transmembrane helix</keyword>
<keyword evidence="4" id="KW-1185">Reference proteome</keyword>
<proteinExistence type="predicted"/>
<feature type="transmembrane region" description="Helical" evidence="2">
    <location>
        <begin position="282"/>
        <end position="298"/>
    </location>
</feature>
<dbReference type="EMBL" id="JAUDEO010000015">
    <property type="protein sequence ID" value="MDM8333708.1"/>
    <property type="molecule type" value="Genomic_DNA"/>
</dbReference>
<protein>
    <submittedName>
        <fullName evidence="3">Uncharacterized protein</fullName>
    </submittedName>
</protein>
<feature type="region of interest" description="Disordered" evidence="1">
    <location>
        <begin position="203"/>
        <end position="241"/>
    </location>
</feature>
<evidence type="ECO:0000256" key="1">
    <source>
        <dbReference type="SAM" id="MobiDB-lite"/>
    </source>
</evidence>
<reference evidence="3" key="2">
    <citation type="submission" date="2023-06" db="EMBL/GenBank/DDBJ databases">
        <authorList>
            <person name="Zeman M."/>
            <person name="Kubasova T."/>
            <person name="Jahodarova E."/>
            <person name="Nykrynova M."/>
            <person name="Rychlik I."/>
        </authorList>
    </citation>
    <scope>NUCLEOTIDE SEQUENCE</scope>
    <source>
        <strain evidence="3">105_WCHN</strain>
    </source>
</reference>
<gene>
    <name evidence="3" type="ORF">QUW46_03850</name>
</gene>
<accession>A0ABT7VLU9</accession>
<evidence type="ECO:0000256" key="2">
    <source>
        <dbReference type="SAM" id="Phobius"/>
    </source>
</evidence>
<comment type="caution">
    <text evidence="3">The sequence shown here is derived from an EMBL/GenBank/DDBJ whole genome shotgun (WGS) entry which is preliminary data.</text>
</comment>
<evidence type="ECO:0000313" key="4">
    <source>
        <dbReference type="Proteomes" id="UP001529423"/>
    </source>
</evidence>
<feature type="region of interest" description="Disordered" evidence="1">
    <location>
        <begin position="259"/>
        <end position="279"/>
    </location>
</feature>
<keyword evidence="2" id="KW-0472">Membrane</keyword>
<sequence length="310" mass="33932">MRTSSLRVILTAATTFIILSVGEGAFATRQPNTSPVNNTTMTVNQRINDCREITVINPHNGHRTVIYQRPIPVNHGGKGHSVMVWPEYFPPFFDGYCPSTPYLPAKVVGTAPPTNQVKFTYRAIQQGDQADATITFSLDDIADTGYRRVVTKSANGQGTVNLPKAPAGWEYVNQISLPESFKILTGTGNQVYHLLIQKKARPAVPEPGSELPASLNSEQPTTNADAQHPVDPPEASHLVGNSSDQLGAKLKQLQEPLKKLKDEENLNRQPRLPQAGNKSHSITWPLSIVIAAIIALTYRSPFKKKLNNLG</sequence>
<keyword evidence="2" id="KW-0812">Transmembrane</keyword>
<organism evidence="3 4">
    <name type="scientific">Limosilactobacillus panis</name>
    <dbReference type="NCBI Taxonomy" id="47493"/>
    <lineage>
        <taxon>Bacteria</taxon>
        <taxon>Bacillati</taxon>
        <taxon>Bacillota</taxon>
        <taxon>Bacilli</taxon>
        <taxon>Lactobacillales</taxon>
        <taxon>Lactobacillaceae</taxon>
        <taxon>Limosilactobacillus</taxon>
    </lineage>
</organism>